<keyword evidence="1" id="KW-0732">Signal</keyword>
<reference evidence="2 3" key="1">
    <citation type="journal article" date="2015" name="BMC Genomics">
        <title>Insights from the genome of Ophiocordyceps polyrhachis-furcata to pathogenicity and host specificity in insect fungi.</title>
        <authorList>
            <person name="Wichadakul D."/>
            <person name="Kobmoo N."/>
            <person name="Ingsriswang S."/>
            <person name="Tangphatsornruang S."/>
            <person name="Chantasingh D."/>
            <person name="Luangsa-ard J.J."/>
            <person name="Eurwilaichitr L."/>
        </authorList>
    </citation>
    <scope>NUCLEOTIDE SEQUENCE [LARGE SCALE GENOMIC DNA]</scope>
    <source>
        <strain evidence="2 3">BCC 54312</strain>
    </source>
</reference>
<evidence type="ECO:0000256" key="1">
    <source>
        <dbReference type="SAM" id="SignalP"/>
    </source>
</evidence>
<dbReference type="EMBL" id="LKCN02000014">
    <property type="protein sequence ID" value="RCI09635.1"/>
    <property type="molecule type" value="Genomic_DNA"/>
</dbReference>
<sequence length="162" mass="17061">MKVWSFVITAFASTLALAAPTSSSSSTNSLEPRSSFDASGLNGLVFNQRDLNYLQSINSFNLNAFQQLSLNNQLNLAVFSNVFGGNVFDINALLALQTMNTLVQVANVVPFGNVNLAGVQFAPLELASLGSIGGVGLGQFVDERQLGVIQGVVSQIPAPVIL</sequence>
<evidence type="ECO:0000313" key="3">
    <source>
        <dbReference type="Proteomes" id="UP000253664"/>
    </source>
</evidence>
<protein>
    <submittedName>
        <fullName evidence="2">Uncharacterized protein</fullName>
    </submittedName>
</protein>
<accession>A0A367L5C9</accession>
<gene>
    <name evidence="2" type="ORF">L249_4167</name>
</gene>
<proteinExistence type="predicted"/>
<dbReference type="Proteomes" id="UP000253664">
    <property type="component" value="Unassembled WGS sequence"/>
</dbReference>
<dbReference type="AlphaFoldDB" id="A0A367L5C9"/>
<feature type="chain" id="PRO_5017033546" evidence="1">
    <location>
        <begin position="19"/>
        <end position="162"/>
    </location>
</feature>
<name>A0A367L5C9_9HYPO</name>
<evidence type="ECO:0000313" key="2">
    <source>
        <dbReference type="EMBL" id="RCI09635.1"/>
    </source>
</evidence>
<keyword evidence="3" id="KW-1185">Reference proteome</keyword>
<dbReference type="OrthoDB" id="4941431at2759"/>
<comment type="caution">
    <text evidence="2">The sequence shown here is derived from an EMBL/GenBank/DDBJ whole genome shotgun (WGS) entry which is preliminary data.</text>
</comment>
<feature type="signal peptide" evidence="1">
    <location>
        <begin position="1"/>
        <end position="18"/>
    </location>
</feature>
<organism evidence="2 3">
    <name type="scientific">Ophiocordyceps polyrhachis-furcata BCC 54312</name>
    <dbReference type="NCBI Taxonomy" id="1330021"/>
    <lineage>
        <taxon>Eukaryota</taxon>
        <taxon>Fungi</taxon>
        <taxon>Dikarya</taxon>
        <taxon>Ascomycota</taxon>
        <taxon>Pezizomycotina</taxon>
        <taxon>Sordariomycetes</taxon>
        <taxon>Hypocreomycetidae</taxon>
        <taxon>Hypocreales</taxon>
        <taxon>Ophiocordycipitaceae</taxon>
        <taxon>Ophiocordyceps</taxon>
    </lineage>
</organism>